<proteinExistence type="predicted"/>
<dbReference type="Proteomes" id="UP000292027">
    <property type="component" value="Unassembled WGS sequence"/>
</dbReference>
<name>A0A4Q7WJF8_9ACTN</name>
<evidence type="ECO:0000313" key="3">
    <source>
        <dbReference type="Proteomes" id="UP000292027"/>
    </source>
</evidence>
<gene>
    <name evidence="2" type="ORF">EV645_6610</name>
</gene>
<protein>
    <submittedName>
        <fullName evidence="2">Uncharacterized protein</fullName>
    </submittedName>
</protein>
<feature type="region of interest" description="Disordered" evidence="1">
    <location>
        <begin position="1"/>
        <end position="39"/>
    </location>
</feature>
<comment type="caution">
    <text evidence="2">The sequence shown here is derived from an EMBL/GenBank/DDBJ whole genome shotgun (WGS) entry which is preliminary data.</text>
</comment>
<dbReference type="AlphaFoldDB" id="A0A4Q7WJF8"/>
<sequence>MSTATRGTKKADTRRAAQKVKSARTKGGQGADTKPAGIRQLPLNDDLEDVFRHVLLLTDLEPGPAVWDNPPQPARKDTAIGYRGAVRIILTDPETRTRAETWLTADPDDLKMHLHYCYARFGWPAVAQTHTQLCAANEQELGRHHTIDEAAKKGLSPNALIDSEGPVETPDILENWYAVACEFPSNIYRHLLAVEGRARQIAHQALDRSERSLSRAVDDYFARDNPTEEPPDAEALTEIYDYFTDIDPGALFKVPKNQLSVRQDSPAVLDLCQLLADLVRLNAEVMKFDRRLGLLPIGSRNRPVGQAAMQELIAAKGRRARRVQESASRFPMTFRLLEAPYRYGDSGQPVVPVLDSVGKSLSNIEIQHAISAAFARTAKAIVAQRAAAGPLETPSANRALDALPLPPQPRLRSPGPAGELGLANPGTRIFGKVLPAKGKRGAWDFPNAIAHALDDLGYGAGSAVRAAAQESMEGFPIPWDLKLFFDVIKVTIGVGIVAPLVEAWEFKVKVVDNINEIDAEELIHQAVLDPNDALIERSDREQRVREALLDYVLEERVASKLAGKVPRLSSLPAIAGANQALVPLIDYAQRIAADQAADKAADTATKALAGARDEPLVPAPLFAAAAASIAVSEIPGRVTLGTSLLPRVIAAEQSDVEDAWVRWGRSWFACQTAWRNQAALSFGRAHLDDLIAALRKARGRYGKDVQNRLEADLAALREQSQVLVRGIDQLKPTENVRRDIPARQIQHAASAGLGGLPPKLRDLARIEHGVADTTTAGLMGWEQAQILRTFGQWHEAATSPDLAATFDDGKRQPLAAVADALQTALNRAMSGENRTPGPRALGRKTSASYRRDDIDPTVRALGRRGLLPPLNPWKVLGTIDAEMMTRPFTQEAAYFHEWVVPAAIRAPDAWIRLCAALSDLPAAKEPPEIAAVCDRAEGLVSELVAVGSAVYQFMWRRALATAADLAERLNTQDAVQAKEAGEPTAHPRSWSVVEHLGPRPRTVGGFPGGIIVVARTLPTPPNSPAGSGTESTPGNDAAYLVLSSQRIGGFAGPQSLRAAVKAQQLLFTRPLLLDDRQVQIDDTPDLREVTRIFTGQWTDGFGQEWPSRVTISRTGDPAAIAPVTRASGDAISRSAFTHQLLSTARKLP</sequence>
<accession>A0A4Q7WJF8</accession>
<organism evidence="2 3">
    <name type="scientific">Kribbella rubisoli</name>
    <dbReference type="NCBI Taxonomy" id="3075929"/>
    <lineage>
        <taxon>Bacteria</taxon>
        <taxon>Bacillati</taxon>
        <taxon>Actinomycetota</taxon>
        <taxon>Actinomycetes</taxon>
        <taxon>Propionibacteriales</taxon>
        <taxon>Kribbellaceae</taxon>
        <taxon>Kribbella</taxon>
    </lineage>
</organism>
<evidence type="ECO:0000256" key="1">
    <source>
        <dbReference type="SAM" id="MobiDB-lite"/>
    </source>
</evidence>
<reference evidence="2 3" key="1">
    <citation type="journal article" date="2015" name="Stand. Genomic Sci.">
        <title>Genomic Encyclopedia of Bacterial and Archaeal Type Strains, Phase III: the genomes of soil and plant-associated and newly described type strains.</title>
        <authorList>
            <person name="Whitman W.B."/>
            <person name="Woyke T."/>
            <person name="Klenk H.P."/>
            <person name="Zhou Y."/>
            <person name="Lilburn T.G."/>
            <person name="Beck B.J."/>
            <person name="De Vos P."/>
            <person name="Vandamme P."/>
            <person name="Eisen J.A."/>
            <person name="Garrity G."/>
            <person name="Hugenholtz P."/>
            <person name="Kyrpides N.C."/>
        </authorList>
    </citation>
    <scope>NUCLEOTIDE SEQUENCE [LARGE SCALE GENOMIC DNA]</scope>
    <source>
        <strain evidence="2 3">VKM Ac-2540</strain>
    </source>
</reference>
<dbReference type="RefSeq" id="WP_130447939.1">
    <property type="nucleotide sequence ID" value="NZ_SHKR01000016.1"/>
</dbReference>
<feature type="region of interest" description="Disordered" evidence="1">
    <location>
        <begin position="397"/>
        <end position="420"/>
    </location>
</feature>
<keyword evidence="3" id="KW-1185">Reference proteome</keyword>
<dbReference type="EMBL" id="SHKR01000016">
    <property type="protein sequence ID" value="RZU10150.1"/>
    <property type="molecule type" value="Genomic_DNA"/>
</dbReference>
<evidence type="ECO:0000313" key="2">
    <source>
        <dbReference type="EMBL" id="RZU10150.1"/>
    </source>
</evidence>